<dbReference type="GO" id="GO:0051607">
    <property type="term" value="P:defense response to virus"/>
    <property type="evidence" value="ECO:0007669"/>
    <property type="project" value="UniProtKB-KW"/>
</dbReference>
<dbReference type="Proteomes" id="UP000654947">
    <property type="component" value="Unassembled WGS sequence"/>
</dbReference>
<dbReference type="RefSeq" id="WP_272979998.1">
    <property type="nucleotide sequence ID" value="NZ_BMXL01000002.1"/>
</dbReference>
<dbReference type="InterPro" id="IPR007522">
    <property type="entry name" value="CRISPR-assoc_prot_TM1795"/>
</dbReference>
<comment type="subunit">
    <text evidence="2">Part of the Csm effector complex that includes Cas10, Csm2, Csm3, Csm4 and Csm5.</text>
</comment>
<evidence type="ECO:0000256" key="2">
    <source>
        <dbReference type="ARBA" id="ARBA00093789"/>
    </source>
</evidence>
<comment type="caution">
    <text evidence="4">The sequence shown here is derived from an EMBL/GenBank/DDBJ whole genome shotgun (WGS) entry which is preliminary data.</text>
</comment>
<gene>
    <name evidence="4" type="ORF">GCM10007147_04530</name>
</gene>
<sequence>MWHSLQLQVVTPVFNSAGAQDTPHLNTPPEIRVPSLRGGMRFWLRAMAARYVGDDPHLLRKVENKCLGSTERSSSIAIRISGNPEPASQDLSTYMSEEEQTWIGYLLGQAFTTKGKPHTKAYVPPNREFQIKIRRQHGDDDAVTCALAALWLNITYGGVGARVRRGFGRLRITDADMTLAGWDSETIRTPHLNHYFEAGHTGHIGLEGLPHRSVEALHRVCAEARGEDPKEFQLPGHRMKSTLSSLGESHTISGLSAPLSASGWQEALARTGKELRYFRAQRDEKHTENARGPHIKTKGWKDVILGEGHEMPRAALGLPVGYKDGREVRAFRGPAQNPEQLRRSSPLWIRPIVQAEQWHLFSFAFLNEFLPESGGPQGARVGLFKEGKHKKNITVKNDDIRTTAKEWTEELACRADAFSNGRPQ</sequence>
<dbReference type="AlphaFoldDB" id="A0A918X778"/>
<feature type="domain" description="CRISPR type III-associated protein" evidence="3">
    <location>
        <begin position="7"/>
        <end position="171"/>
    </location>
</feature>
<evidence type="ECO:0000256" key="1">
    <source>
        <dbReference type="ARBA" id="ARBA00023118"/>
    </source>
</evidence>
<evidence type="ECO:0000313" key="5">
    <source>
        <dbReference type="Proteomes" id="UP000654947"/>
    </source>
</evidence>
<dbReference type="InterPro" id="IPR005537">
    <property type="entry name" value="RAMP_III_fam"/>
</dbReference>
<keyword evidence="5" id="KW-1185">Reference proteome</keyword>
<accession>A0A918X778</accession>
<organism evidence="4 5">
    <name type="scientific">Nocardiopsis kunsanensis</name>
    <dbReference type="NCBI Taxonomy" id="141693"/>
    <lineage>
        <taxon>Bacteria</taxon>
        <taxon>Bacillati</taxon>
        <taxon>Actinomycetota</taxon>
        <taxon>Actinomycetes</taxon>
        <taxon>Streptosporangiales</taxon>
        <taxon>Nocardiopsidaceae</taxon>
        <taxon>Nocardiopsis</taxon>
    </lineage>
</organism>
<dbReference type="Pfam" id="PF03787">
    <property type="entry name" value="RAMPs"/>
    <property type="match status" value="1"/>
</dbReference>
<dbReference type="EMBL" id="BMXL01000002">
    <property type="protein sequence ID" value="GHD16437.1"/>
    <property type="molecule type" value="Genomic_DNA"/>
</dbReference>
<evidence type="ECO:0000259" key="3">
    <source>
        <dbReference type="Pfam" id="PF03787"/>
    </source>
</evidence>
<keyword evidence="1" id="KW-0051">Antiviral defense</keyword>
<proteinExistence type="predicted"/>
<name>A0A918X778_9ACTN</name>
<protein>
    <recommendedName>
        <fullName evidence="3">CRISPR type III-associated protein domain-containing protein</fullName>
    </recommendedName>
</protein>
<dbReference type="NCBIfam" id="TIGR01894">
    <property type="entry name" value="cas_TM1795_cmr1"/>
    <property type="match status" value="1"/>
</dbReference>
<reference evidence="4 5" key="1">
    <citation type="journal article" date="2014" name="Int. J. Syst. Evol. Microbiol.">
        <title>Complete genome sequence of Corynebacterium casei LMG S-19264T (=DSM 44701T), isolated from a smear-ripened cheese.</title>
        <authorList>
            <consortium name="US DOE Joint Genome Institute (JGI-PGF)"/>
            <person name="Walter F."/>
            <person name="Albersmeier A."/>
            <person name="Kalinowski J."/>
            <person name="Ruckert C."/>
        </authorList>
    </citation>
    <scope>NUCLEOTIDE SEQUENCE [LARGE SCALE GENOMIC DNA]</scope>
    <source>
        <strain evidence="4 5">KCTC 19473</strain>
    </source>
</reference>
<evidence type="ECO:0000313" key="4">
    <source>
        <dbReference type="EMBL" id="GHD16437.1"/>
    </source>
</evidence>